<feature type="region of interest" description="Disordered" evidence="4">
    <location>
        <begin position="1095"/>
        <end position="1167"/>
    </location>
</feature>
<feature type="repeat" description="RCC1" evidence="2">
    <location>
        <begin position="141"/>
        <end position="190"/>
    </location>
</feature>
<feature type="repeat" description="RCC1" evidence="2">
    <location>
        <begin position="87"/>
        <end position="140"/>
    </location>
</feature>
<feature type="coiled-coil region" evidence="3">
    <location>
        <begin position="1174"/>
        <end position="1201"/>
    </location>
</feature>
<feature type="compositionally biased region" description="Low complexity" evidence="4">
    <location>
        <begin position="772"/>
        <end position="782"/>
    </location>
</feature>
<feature type="region of interest" description="Disordered" evidence="4">
    <location>
        <begin position="1"/>
        <end position="29"/>
    </location>
</feature>
<dbReference type="InParanoid" id="A0A078AEA8"/>
<feature type="region of interest" description="Disordered" evidence="4">
    <location>
        <begin position="1201"/>
        <end position="1220"/>
    </location>
</feature>
<feature type="compositionally biased region" description="Low complexity" evidence="4">
    <location>
        <begin position="705"/>
        <end position="716"/>
    </location>
</feature>
<feature type="region of interest" description="Disordered" evidence="4">
    <location>
        <begin position="425"/>
        <end position="473"/>
    </location>
</feature>
<feature type="compositionally biased region" description="Low complexity" evidence="4">
    <location>
        <begin position="1070"/>
        <end position="1082"/>
    </location>
</feature>
<dbReference type="Pfam" id="PF25390">
    <property type="entry name" value="WD40_RLD"/>
    <property type="match status" value="1"/>
</dbReference>
<feature type="region of interest" description="Disordered" evidence="4">
    <location>
        <begin position="763"/>
        <end position="782"/>
    </location>
</feature>
<evidence type="ECO:0000313" key="7">
    <source>
        <dbReference type="Proteomes" id="UP000039865"/>
    </source>
</evidence>
<dbReference type="PROSITE" id="PS00626">
    <property type="entry name" value="RCC1_2"/>
    <property type="match status" value="1"/>
</dbReference>
<name>A0A078AEA8_STYLE</name>
<evidence type="ECO:0000313" key="6">
    <source>
        <dbReference type="EMBL" id="CDW79837.1"/>
    </source>
</evidence>
<dbReference type="InterPro" id="IPR009091">
    <property type="entry name" value="RCC1/BLIP-II"/>
</dbReference>
<feature type="region of interest" description="Disordered" evidence="4">
    <location>
        <begin position="1062"/>
        <end position="1082"/>
    </location>
</feature>
<feature type="repeat" description="RCC1" evidence="2">
    <location>
        <begin position="191"/>
        <end position="240"/>
    </location>
</feature>
<feature type="compositionally biased region" description="Polar residues" evidence="4">
    <location>
        <begin position="1099"/>
        <end position="1112"/>
    </location>
</feature>
<protein>
    <recommendedName>
        <fullName evidence="5">RCC1-like domain-containing protein</fullName>
    </recommendedName>
</protein>
<dbReference type="PANTHER" id="PTHR45622:SF58">
    <property type="entry name" value="REGULATOR OF CHROMOSOME CONDENSATION DOMAIN-CONTAINING PROTEIN"/>
    <property type="match status" value="1"/>
</dbReference>
<feature type="region of interest" description="Disordered" evidence="4">
    <location>
        <begin position="979"/>
        <end position="1030"/>
    </location>
</feature>
<organism evidence="6 7">
    <name type="scientific">Stylonychia lemnae</name>
    <name type="common">Ciliate</name>
    <dbReference type="NCBI Taxonomy" id="5949"/>
    <lineage>
        <taxon>Eukaryota</taxon>
        <taxon>Sar</taxon>
        <taxon>Alveolata</taxon>
        <taxon>Ciliophora</taxon>
        <taxon>Intramacronucleata</taxon>
        <taxon>Spirotrichea</taxon>
        <taxon>Stichotrichia</taxon>
        <taxon>Sporadotrichida</taxon>
        <taxon>Oxytrichidae</taxon>
        <taxon>Stylonychinae</taxon>
        <taxon>Stylonychia</taxon>
    </lineage>
</organism>
<accession>A0A078AEA8</accession>
<dbReference type="SUPFAM" id="SSF50985">
    <property type="entry name" value="RCC1/BLIP-II"/>
    <property type="match status" value="1"/>
</dbReference>
<feature type="repeat" description="RCC1" evidence="2">
    <location>
        <begin position="34"/>
        <end position="86"/>
    </location>
</feature>
<dbReference type="InterPro" id="IPR051709">
    <property type="entry name" value="Ub-ligase/GTPase-reg"/>
</dbReference>
<feature type="compositionally biased region" description="Low complexity" evidence="4">
    <location>
        <begin position="1113"/>
        <end position="1124"/>
    </location>
</feature>
<keyword evidence="3" id="KW-0175">Coiled coil</keyword>
<feature type="region of interest" description="Disordered" evidence="4">
    <location>
        <begin position="896"/>
        <end position="919"/>
    </location>
</feature>
<feature type="compositionally biased region" description="Polar residues" evidence="4">
    <location>
        <begin position="896"/>
        <end position="912"/>
    </location>
</feature>
<gene>
    <name evidence="6" type="primary">Contig9899.g506</name>
    <name evidence="6" type="ORF">STYLEM_8829</name>
</gene>
<evidence type="ECO:0000256" key="1">
    <source>
        <dbReference type="ARBA" id="ARBA00022737"/>
    </source>
</evidence>
<reference evidence="6 7" key="1">
    <citation type="submission" date="2014-06" db="EMBL/GenBank/DDBJ databases">
        <authorList>
            <person name="Swart Estienne"/>
        </authorList>
    </citation>
    <scope>NUCLEOTIDE SEQUENCE [LARGE SCALE GENOMIC DNA]</scope>
    <source>
        <strain evidence="6 7">130c</strain>
    </source>
</reference>
<dbReference type="PROSITE" id="PS50012">
    <property type="entry name" value="RCC1_3"/>
    <property type="match status" value="4"/>
</dbReference>
<evidence type="ECO:0000256" key="2">
    <source>
        <dbReference type="PROSITE-ProRule" id="PRU00235"/>
    </source>
</evidence>
<keyword evidence="1" id="KW-0677">Repeat</keyword>
<keyword evidence="7" id="KW-1185">Reference proteome</keyword>
<dbReference type="Proteomes" id="UP000039865">
    <property type="component" value="Unassembled WGS sequence"/>
</dbReference>
<proteinExistence type="predicted"/>
<feature type="compositionally biased region" description="Polar residues" evidence="4">
    <location>
        <begin position="1001"/>
        <end position="1030"/>
    </location>
</feature>
<evidence type="ECO:0000259" key="5">
    <source>
        <dbReference type="Pfam" id="PF25390"/>
    </source>
</evidence>
<dbReference type="OMA" id="KMERDEY"/>
<dbReference type="InterPro" id="IPR000408">
    <property type="entry name" value="Reg_chr_condens"/>
</dbReference>
<sequence length="1220" mass="137651">MMLQSDDEYQDQVYGQEEEYQDDVGDDNQDNPYNEVYVWGDDSYGQLGLCDLFPEKLITIPKTCSFNVVIKSISCGLSHTCFVSDQGHIYSMGSNSSGQLGLGDKSIRSKNTPTNVETLVDYFICQVSCGNEHTLAISENGVCFAWGQGKYGSLGNGRSDPQFEPILVNFTDPIIDVQAGGHHSAFINKNNTLFMCGDGSKGQLGIGEEIEGGIYKPQQVREDVFKVSCGENHTLIIANNTNRVLACGANDKMQMGMGQSSKDYVWKFQEIEALRNVKAQEIKCWNFSAVIDAKNNFWVWGVLFDSQANKSLCIKTPEQVPKLKVKSIEIGETLAVAVDQKTQNAFIIGTNAKGELGLLDQQARKSFVLVDEISDKSIELISVGKSGYVVAIGQIFDPNQQEYKEVQTREVVEYPLNQDISQISMKKSQISQGAPAIEERVDKSRKSSSKQNDSAKGGIPAPQLSQQVKSKDNALREYEQQISNLKTQLRETNQAPQISVRDKTQALQSIELQSKVVSLEAENSQLLSKNTVLEKKVESLVKFLENERRMRHDLEDSVKEMQKRDFEGQQKLTSFKQKTEQIEQKEASLKKQIDDLIDEQKQKGLQVTEMTKKTEIVSDENKTLKAKLEIQNQKIQNLERENTKLYKQISDLNQQNTAQQNKSQRGPSQESVIQTQNQSTNMQTFENQISSPKIQNYQAQVYTKPPIASSQPPQQHQSEEREKQAAASNFNPLRAQINQLSQNYSRTQDQIQLQSYKITNPQLSNSHSAERQQQQNIGGSYNNIGSSSNYTLTNNNNFNQKQLSFSQSREVLNTFGASDEREDKSPRFKVQTDSHIMVRGNAYESERTLSPTLEDMQSKPYFNNTGEHNRGYGLNGTLEGTKSSVLSQSLSKYSQNYELQQRQPTYQNQNYSAERDDNHSRDHIKLTASYTNLQQQQFQANSIHQQNSGKKHLYNFSTNEKNDYSSSSIDQRQPIQILNHKSESNNQPSISTYKPPVSYSPMRSKTAMTTDNNNSLPNFNQENNNRSAHQTNEKQVRFQGESFNQQQTQQNNQNQQRSYLFSGSNQSKENNNNSYMYSQSQQSKEATNYYATSEFKPGTATTDQNKSSLTQFSYNPNNNNNSSSLRDGSQNRAPLQDSMYQNNNNIDYSNSQAQLNSSNGANNSDALNKSSGLLQGIRDKLAMLQKSKHELENKIYNFESKLKDGTSTSGGHGGSTYKKY</sequence>
<feature type="domain" description="RCC1-like" evidence="5">
    <location>
        <begin position="35"/>
        <end position="385"/>
    </location>
</feature>
<dbReference type="AlphaFoldDB" id="A0A078AEA8"/>
<feature type="region of interest" description="Disordered" evidence="4">
    <location>
        <begin position="705"/>
        <end position="727"/>
    </location>
</feature>
<evidence type="ECO:0000256" key="4">
    <source>
        <dbReference type="SAM" id="MobiDB-lite"/>
    </source>
</evidence>
<dbReference type="OrthoDB" id="360151at2759"/>
<dbReference type="PANTHER" id="PTHR45622">
    <property type="entry name" value="UBIQUITIN-PROTEIN LIGASE E3A-RELATED"/>
    <property type="match status" value="1"/>
</dbReference>
<feature type="region of interest" description="Disordered" evidence="4">
    <location>
        <begin position="845"/>
        <end position="876"/>
    </location>
</feature>
<dbReference type="InterPro" id="IPR058923">
    <property type="entry name" value="RCC1-like_dom"/>
</dbReference>
<dbReference type="PRINTS" id="PR00633">
    <property type="entry name" value="RCCNDNSATION"/>
</dbReference>
<evidence type="ECO:0000256" key="3">
    <source>
        <dbReference type="SAM" id="Coils"/>
    </source>
</evidence>
<feature type="compositionally biased region" description="Polar residues" evidence="4">
    <location>
        <begin position="1125"/>
        <end position="1167"/>
    </location>
</feature>
<feature type="region of interest" description="Disordered" evidence="4">
    <location>
        <begin position="654"/>
        <end position="680"/>
    </location>
</feature>
<dbReference type="EMBL" id="CCKQ01008380">
    <property type="protein sequence ID" value="CDW79837.1"/>
    <property type="molecule type" value="Genomic_DNA"/>
</dbReference>
<dbReference type="Gene3D" id="2.130.10.30">
    <property type="entry name" value="Regulator of chromosome condensation 1/beta-lactamase-inhibitor protein II"/>
    <property type="match status" value="2"/>
</dbReference>